<dbReference type="EC" id="2.6.1.42" evidence="5"/>
<evidence type="ECO:0000256" key="3">
    <source>
        <dbReference type="ARBA" id="ARBA00005072"/>
    </source>
</evidence>
<comment type="pathway">
    <text evidence="1">Amino-acid biosynthesis; L-isoleucine biosynthesis; L-isoleucine from 2-oxobutanoate: step 4/4.</text>
</comment>
<comment type="caution">
    <text evidence="9">The sequence shown here is derived from an EMBL/GenBank/DDBJ whole genome shotgun (WGS) entry which is preliminary data.</text>
</comment>
<gene>
    <name evidence="9" type="ORF">JYU06_02910</name>
</gene>
<accession>A0ABS3ATM6</accession>
<evidence type="ECO:0000256" key="6">
    <source>
        <dbReference type="ARBA" id="ARBA00048212"/>
    </source>
</evidence>
<reference evidence="9 10" key="1">
    <citation type="submission" date="2021-02" db="EMBL/GenBank/DDBJ databases">
        <title>Activity-based single-cell genomes from oceanic crustal fluid captures similar information to metagenomic and metatranscriptomic surveys with orders of magnitude less sampling.</title>
        <authorList>
            <person name="D'Angelo T.S."/>
            <person name="Orcutt B.N."/>
        </authorList>
    </citation>
    <scope>NUCLEOTIDE SEQUENCE [LARGE SCALE GENOMIC DNA]</scope>
    <source>
        <strain evidence="9">AH-315-G02</strain>
    </source>
</reference>
<comment type="catalytic activity">
    <reaction evidence="7">
        <text>L-isoleucine + 2-oxoglutarate = (S)-3-methyl-2-oxopentanoate + L-glutamate</text>
        <dbReference type="Rhea" id="RHEA:24801"/>
        <dbReference type="ChEBI" id="CHEBI:16810"/>
        <dbReference type="ChEBI" id="CHEBI:29985"/>
        <dbReference type="ChEBI" id="CHEBI:35146"/>
        <dbReference type="ChEBI" id="CHEBI:58045"/>
        <dbReference type="EC" id="2.6.1.42"/>
    </reaction>
</comment>
<keyword evidence="9" id="KW-0032">Aminotransferase</keyword>
<evidence type="ECO:0000256" key="1">
    <source>
        <dbReference type="ARBA" id="ARBA00004824"/>
    </source>
</evidence>
<protein>
    <recommendedName>
        <fullName evidence="5">branched-chain-amino-acid transaminase</fullName>
        <ecNumber evidence="5">2.6.1.42</ecNumber>
    </recommendedName>
</protein>
<dbReference type="SUPFAM" id="SSF56752">
    <property type="entry name" value="D-aminoacid aminotransferase-like PLP-dependent enzymes"/>
    <property type="match status" value="1"/>
</dbReference>
<dbReference type="Pfam" id="PF01063">
    <property type="entry name" value="Aminotran_4"/>
    <property type="match status" value="1"/>
</dbReference>
<comment type="catalytic activity">
    <reaction evidence="6">
        <text>L-valine + 2-oxoglutarate = 3-methyl-2-oxobutanoate + L-glutamate</text>
        <dbReference type="Rhea" id="RHEA:24813"/>
        <dbReference type="ChEBI" id="CHEBI:11851"/>
        <dbReference type="ChEBI" id="CHEBI:16810"/>
        <dbReference type="ChEBI" id="CHEBI:29985"/>
        <dbReference type="ChEBI" id="CHEBI:57762"/>
        <dbReference type="EC" id="2.6.1.42"/>
    </reaction>
</comment>
<dbReference type="Proteomes" id="UP000717534">
    <property type="component" value="Unassembled WGS sequence"/>
</dbReference>
<evidence type="ECO:0000256" key="5">
    <source>
        <dbReference type="ARBA" id="ARBA00013053"/>
    </source>
</evidence>
<organism evidence="9 10">
    <name type="scientific">Desulfotalea psychrophila</name>
    <dbReference type="NCBI Taxonomy" id="84980"/>
    <lineage>
        <taxon>Bacteria</taxon>
        <taxon>Pseudomonadati</taxon>
        <taxon>Thermodesulfobacteriota</taxon>
        <taxon>Desulfobulbia</taxon>
        <taxon>Desulfobulbales</taxon>
        <taxon>Desulfocapsaceae</taxon>
        <taxon>Desulfotalea</taxon>
    </lineage>
</organism>
<dbReference type="EMBL" id="JAFITO010000016">
    <property type="protein sequence ID" value="MBN4068459.1"/>
    <property type="molecule type" value="Genomic_DNA"/>
</dbReference>
<keyword evidence="10" id="KW-1185">Reference proteome</keyword>
<dbReference type="Gene3D" id="3.20.10.10">
    <property type="entry name" value="D-amino Acid Aminotransferase, subunit A, domain 2"/>
    <property type="match status" value="1"/>
</dbReference>
<dbReference type="InterPro" id="IPR050571">
    <property type="entry name" value="Class-IV_PLP-Dep_Aminotrnsfr"/>
</dbReference>
<sequence length="230" mass="26105">VSDFYLFETLLWESGKGYWLLDEHLERLEQSALFFSFNFPRDEVVTSLHSFEEKNKLNGICHRARLTLAKDGCVKTFFQPCDPPLWHCLPDNPLATHDALPCISLSTKKVDSSSPWFFHKTSKRDLFQDEFARAGRHSLFDIIFLNTQQEVTEGCITNLIVFLDGGYFTPPVSSGLLAGTMRSKLLSETSVPLQEKVLTCKDLQRARALFCCNSGERERICSSPKCTIAP</sequence>
<dbReference type="InterPro" id="IPR036038">
    <property type="entry name" value="Aminotransferase-like"/>
</dbReference>
<evidence type="ECO:0000256" key="8">
    <source>
        <dbReference type="ARBA" id="ARBA00049229"/>
    </source>
</evidence>
<dbReference type="InterPro" id="IPR043131">
    <property type="entry name" value="BCAT-like_N"/>
</dbReference>
<evidence type="ECO:0000256" key="4">
    <source>
        <dbReference type="ARBA" id="ARBA00009320"/>
    </source>
</evidence>
<comment type="pathway">
    <text evidence="3">Amino-acid biosynthesis; L-leucine biosynthesis; L-leucine from 3-methyl-2-oxobutanoate: step 4/4.</text>
</comment>
<dbReference type="PANTHER" id="PTHR42743:SF11">
    <property type="entry name" value="AMINODEOXYCHORISMATE LYASE"/>
    <property type="match status" value="1"/>
</dbReference>
<name>A0ABS3ATM6_9BACT</name>
<evidence type="ECO:0000313" key="9">
    <source>
        <dbReference type="EMBL" id="MBN4068459.1"/>
    </source>
</evidence>
<dbReference type="GO" id="GO:0008483">
    <property type="term" value="F:transaminase activity"/>
    <property type="evidence" value="ECO:0007669"/>
    <property type="project" value="UniProtKB-KW"/>
</dbReference>
<feature type="non-terminal residue" evidence="9">
    <location>
        <position position="1"/>
    </location>
</feature>
<evidence type="ECO:0000313" key="10">
    <source>
        <dbReference type="Proteomes" id="UP000717534"/>
    </source>
</evidence>
<comment type="similarity">
    <text evidence="4">Belongs to the class-IV pyridoxal-phosphate-dependent aminotransferase family.</text>
</comment>
<comment type="catalytic activity">
    <reaction evidence="8">
        <text>L-leucine + 2-oxoglutarate = 4-methyl-2-oxopentanoate + L-glutamate</text>
        <dbReference type="Rhea" id="RHEA:18321"/>
        <dbReference type="ChEBI" id="CHEBI:16810"/>
        <dbReference type="ChEBI" id="CHEBI:17865"/>
        <dbReference type="ChEBI" id="CHEBI:29985"/>
        <dbReference type="ChEBI" id="CHEBI:57427"/>
        <dbReference type="EC" id="2.6.1.42"/>
    </reaction>
</comment>
<comment type="pathway">
    <text evidence="2">Amino-acid biosynthesis; L-valine biosynthesis; L-valine from pyruvate: step 4/4.</text>
</comment>
<keyword evidence="9" id="KW-0808">Transferase</keyword>
<dbReference type="InterPro" id="IPR043132">
    <property type="entry name" value="BCAT-like_C"/>
</dbReference>
<evidence type="ECO:0000256" key="2">
    <source>
        <dbReference type="ARBA" id="ARBA00004931"/>
    </source>
</evidence>
<evidence type="ECO:0000256" key="7">
    <source>
        <dbReference type="ARBA" id="ARBA00048798"/>
    </source>
</evidence>
<dbReference type="InterPro" id="IPR001544">
    <property type="entry name" value="Aminotrans_IV"/>
</dbReference>
<proteinExistence type="inferred from homology"/>
<dbReference type="PANTHER" id="PTHR42743">
    <property type="entry name" value="AMINO-ACID AMINOTRANSFERASE"/>
    <property type="match status" value="1"/>
</dbReference>
<dbReference type="Gene3D" id="3.30.470.10">
    <property type="match status" value="1"/>
</dbReference>